<dbReference type="Pfam" id="PF03949">
    <property type="entry name" value="Malic_M"/>
    <property type="match status" value="1"/>
</dbReference>
<dbReference type="Gene3D" id="3.40.50.10380">
    <property type="entry name" value="Malic enzyme, N-terminal domain"/>
    <property type="match status" value="1"/>
</dbReference>
<evidence type="ECO:0000256" key="4">
    <source>
        <dbReference type="ARBA" id="ARBA00023002"/>
    </source>
</evidence>
<keyword evidence="4 8" id="KW-0560">Oxidoreductase</keyword>
<feature type="domain" description="Malic enzyme NAD-binding" evidence="9">
    <location>
        <begin position="299"/>
        <end position="554"/>
    </location>
</feature>
<dbReference type="SUPFAM" id="SSF51735">
    <property type="entry name" value="NAD(P)-binding Rossmann-fold domains"/>
    <property type="match status" value="1"/>
</dbReference>
<proteinExistence type="inferred from homology"/>
<evidence type="ECO:0000256" key="2">
    <source>
        <dbReference type="ARBA" id="ARBA00008785"/>
    </source>
</evidence>
<feature type="domain" description="Malic enzyme N-terminal" evidence="10">
    <location>
        <begin position="108"/>
        <end position="289"/>
    </location>
</feature>
<evidence type="ECO:0000256" key="1">
    <source>
        <dbReference type="ARBA" id="ARBA00001936"/>
    </source>
</evidence>
<evidence type="ECO:0000256" key="3">
    <source>
        <dbReference type="ARBA" id="ARBA00022723"/>
    </source>
</evidence>
<feature type="binding site" evidence="7">
    <location>
        <position position="275"/>
    </location>
    <ligand>
        <name>a divalent metal cation</name>
        <dbReference type="ChEBI" id="CHEBI:60240"/>
    </ligand>
</feature>
<dbReference type="SUPFAM" id="SSF53223">
    <property type="entry name" value="Aminoacid dehydrogenase-like, N-terminal domain"/>
    <property type="match status" value="1"/>
</dbReference>
<evidence type="ECO:0000256" key="5">
    <source>
        <dbReference type="PIRSR" id="PIRSR000106-1"/>
    </source>
</evidence>
<dbReference type="Gene3D" id="3.40.50.720">
    <property type="entry name" value="NAD(P)-binding Rossmann-like Domain"/>
    <property type="match status" value="1"/>
</dbReference>
<dbReference type="PRINTS" id="PR00072">
    <property type="entry name" value="MALOXRDTASE"/>
</dbReference>
<feature type="binding site" evidence="6">
    <location>
        <position position="441"/>
    </location>
    <ligand>
        <name>(S)-malate</name>
        <dbReference type="ChEBI" id="CHEBI:15589"/>
    </ligand>
</feature>
<comment type="cofactor">
    <cofactor evidence="7">
        <name>Mg(2+)</name>
        <dbReference type="ChEBI" id="CHEBI:18420"/>
    </cofactor>
    <cofactor evidence="7">
        <name>Mn(2+)</name>
        <dbReference type="ChEBI" id="CHEBI:29035"/>
    </cofactor>
    <text evidence="7">Divalent metal cations. Prefers magnesium or manganese.</text>
</comment>
<feature type="binding site" evidence="7">
    <location>
        <position position="274"/>
    </location>
    <ligand>
        <name>a divalent metal cation</name>
        <dbReference type="ChEBI" id="CHEBI:60240"/>
    </ligand>
</feature>
<keyword evidence="12" id="KW-1185">Reference proteome</keyword>
<protein>
    <recommendedName>
        <fullName evidence="8">Malic enzyme</fullName>
    </recommendedName>
</protein>
<evidence type="ECO:0000256" key="6">
    <source>
        <dbReference type="PIRSR" id="PIRSR000106-2"/>
    </source>
</evidence>
<evidence type="ECO:0000256" key="7">
    <source>
        <dbReference type="PIRSR" id="PIRSR000106-3"/>
    </source>
</evidence>
<dbReference type="SMART" id="SM00919">
    <property type="entry name" value="Malic_M"/>
    <property type="match status" value="1"/>
</dbReference>
<dbReference type="PIRSF" id="PIRSF000106">
    <property type="entry name" value="ME"/>
    <property type="match status" value="1"/>
</dbReference>
<dbReference type="SMART" id="SM01274">
    <property type="entry name" value="malic"/>
    <property type="match status" value="1"/>
</dbReference>
<comment type="cofactor">
    <cofactor evidence="1">
        <name>Mn(2+)</name>
        <dbReference type="ChEBI" id="CHEBI:29035"/>
    </cofactor>
</comment>
<dbReference type="EMBL" id="CAJNOC010006372">
    <property type="protein sequence ID" value="CAF1076434.1"/>
    <property type="molecule type" value="Genomic_DNA"/>
</dbReference>
<feature type="active site" description="Proton acceptor" evidence="5">
    <location>
        <position position="202"/>
    </location>
</feature>
<dbReference type="InterPro" id="IPR036291">
    <property type="entry name" value="NAD(P)-bd_dom_sf"/>
</dbReference>
<dbReference type="NCBIfam" id="NF010052">
    <property type="entry name" value="PRK13529.1"/>
    <property type="match status" value="1"/>
</dbReference>
<dbReference type="GO" id="GO:0046872">
    <property type="term" value="F:metal ion binding"/>
    <property type="evidence" value="ECO:0007669"/>
    <property type="project" value="UniProtKB-KW"/>
</dbReference>
<evidence type="ECO:0000313" key="11">
    <source>
        <dbReference type="EMBL" id="CAF1076434.1"/>
    </source>
</evidence>
<comment type="similarity">
    <text evidence="2 8">Belongs to the malic enzymes family.</text>
</comment>
<dbReference type="InterPro" id="IPR046346">
    <property type="entry name" value="Aminoacid_DH-like_N_sf"/>
</dbReference>
<gene>
    <name evidence="11" type="ORF">OXX778_LOCUS19985</name>
</gene>
<feature type="binding site" evidence="6">
    <location>
        <position position="485"/>
    </location>
    <ligand>
        <name>(S)-malate</name>
        <dbReference type="ChEBI" id="CHEBI:15589"/>
    </ligand>
</feature>
<organism evidence="11 12">
    <name type="scientific">Brachionus calyciflorus</name>
    <dbReference type="NCBI Taxonomy" id="104777"/>
    <lineage>
        <taxon>Eukaryota</taxon>
        <taxon>Metazoa</taxon>
        <taxon>Spiralia</taxon>
        <taxon>Gnathifera</taxon>
        <taxon>Rotifera</taxon>
        <taxon>Eurotatoria</taxon>
        <taxon>Monogononta</taxon>
        <taxon>Pseudotrocha</taxon>
        <taxon>Ploima</taxon>
        <taxon>Brachionidae</taxon>
        <taxon>Brachionus</taxon>
    </lineage>
</organism>
<dbReference type="OrthoDB" id="5365701at2759"/>
<dbReference type="Proteomes" id="UP000663879">
    <property type="component" value="Unassembled WGS sequence"/>
</dbReference>
<reference evidence="11" key="1">
    <citation type="submission" date="2021-02" db="EMBL/GenBank/DDBJ databases">
        <authorList>
            <person name="Nowell W R."/>
        </authorList>
    </citation>
    <scope>NUCLEOTIDE SEQUENCE</scope>
    <source>
        <strain evidence="11">Ploen Becks lab</strain>
    </source>
</reference>
<sequence>MLQIKPSNLKLIQKAINVQYFKFIKNIAVDDKEKISKPRSQIKGIDLIRNPSLYKGMAFTIEERQILGIHGLIPPAVLSQEVQSFRIMENFRRENDDLDRYISLTNLQYRNEKLFYKVLMDNLELLMPIIYTPTVGLACQKYGVSFRRAAGLFISIYDKGHIYDVLCNWPESTVKAIVVTDGERILGLGDLGCNGMGIPIGKLSLYTALAGIDPTHCLPIMLDVGTNNQTLLDDPLYIGLREKRIDGKIYEDFMDEFMDAVVARFGYYCLIQFEDFATKNAYKFLNKYRNKYCMFNDDIQGTAAVALAGIFTSLRVTDIRLEDNIFLFVGAGQASCGIADLLARAISSEADINFEKACEKIFMFDVDGLLIEERTEGNLKGPKFQFVKKNFRPTRDLTDAIEQIKPTALIGATGAGGIFTDSVLKKMAEINERPIIFALSNPTDLAECTAEQAYKNTDGRCLFSSGSPFEPVNYNGKTFIPGQGNNSYIFPGVALATTVFQSKHIDEEVFLIAAKSLSDQVTDENIAEGRIYPPMKKIHDVSVKIATEISKYYYKADVATLYPVPEDLESYIRDQLYDTTYQSYVPNTWKWPEQHMIPKQFNKFVK</sequence>
<dbReference type="Pfam" id="PF00390">
    <property type="entry name" value="malic"/>
    <property type="match status" value="1"/>
</dbReference>
<comment type="caution">
    <text evidence="11">The sequence shown here is derived from an EMBL/GenBank/DDBJ whole genome shotgun (WGS) entry which is preliminary data.</text>
</comment>
<evidence type="ECO:0000256" key="8">
    <source>
        <dbReference type="RuleBase" id="RU003426"/>
    </source>
</evidence>
<dbReference type="PANTHER" id="PTHR23406">
    <property type="entry name" value="MALIC ENZYME-RELATED"/>
    <property type="match status" value="1"/>
</dbReference>
<keyword evidence="3 7" id="KW-0479">Metal-binding</keyword>
<dbReference type="GO" id="GO:0051287">
    <property type="term" value="F:NAD binding"/>
    <property type="evidence" value="ECO:0007669"/>
    <property type="project" value="InterPro"/>
</dbReference>
<dbReference type="GO" id="GO:0006108">
    <property type="term" value="P:malate metabolic process"/>
    <property type="evidence" value="ECO:0007669"/>
    <property type="project" value="TreeGrafter"/>
</dbReference>
<accession>A0A814M927</accession>
<dbReference type="AlphaFoldDB" id="A0A814M927"/>
<dbReference type="InterPro" id="IPR037062">
    <property type="entry name" value="Malic_N_dom_sf"/>
</dbReference>
<dbReference type="PROSITE" id="PS00331">
    <property type="entry name" value="MALIC_ENZYMES"/>
    <property type="match status" value="1"/>
</dbReference>
<name>A0A814M927_9BILA</name>
<dbReference type="InterPro" id="IPR012301">
    <property type="entry name" value="Malic_N_dom"/>
</dbReference>
<dbReference type="PANTHER" id="PTHR23406:SF90">
    <property type="entry name" value="MALIC ENZYME-RELATED"/>
    <property type="match status" value="1"/>
</dbReference>
<feature type="binding site" evidence="6">
    <location>
        <position position="184"/>
    </location>
    <ligand>
        <name>(S)-malate</name>
        <dbReference type="ChEBI" id="CHEBI:15589"/>
    </ligand>
</feature>
<dbReference type="GO" id="GO:0004473">
    <property type="term" value="F:malate dehydrogenase (decarboxylating) (NADP+) activity"/>
    <property type="evidence" value="ECO:0007669"/>
    <property type="project" value="TreeGrafter"/>
</dbReference>
<feature type="active site" description="Proton donor" evidence="5">
    <location>
        <position position="131"/>
    </location>
</feature>
<feature type="binding site" evidence="7">
    <location>
        <position position="298"/>
    </location>
    <ligand>
        <name>a divalent metal cation</name>
        <dbReference type="ChEBI" id="CHEBI:60240"/>
    </ligand>
</feature>
<dbReference type="CDD" id="cd05312">
    <property type="entry name" value="NAD_bind_1_malic_enz"/>
    <property type="match status" value="1"/>
</dbReference>
<dbReference type="GO" id="GO:0005739">
    <property type="term" value="C:mitochondrion"/>
    <property type="evidence" value="ECO:0007669"/>
    <property type="project" value="TreeGrafter"/>
</dbReference>
<dbReference type="InterPro" id="IPR012302">
    <property type="entry name" value="Malic_NAD-bd"/>
</dbReference>
<dbReference type="FunFam" id="3.40.50.10380:FF:000004">
    <property type="entry name" value="Malic enzyme"/>
    <property type="match status" value="1"/>
</dbReference>
<dbReference type="InterPro" id="IPR015884">
    <property type="entry name" value="Malic_enzyme_CS"/>
</dbReference>
<dbReference type="InterPro" id="IPR001891">
    <property type="entry name" value="Malic_OxRdtase"/>
</dbReference>
<evidence type="ECO:0000259" key="9">
    <source>
        <dbReference type="SMART" id="SM00919"/>
    </source>
</evidence>
<evidence type="ECO:0000259" key="10">
    <source>
        <dbReference type="SMART" id="SM01274"/>
    </source>
</evidence>
<evidence type="ECO:0000313" key="12">
    <source>
        <dbReference type="Proteomes" id="UP000663879"/>
    </source>
</evidence>
<dbReference type="FunFam" id="3.40.50.720:FF:000060">
    <property type="entry name" value="Malic enzyme"/>
    <property type="match status" value="1"/>
</dbReference>